<sequence>MRKNIKLIPLFLFLFVFQLLYFLSTIYTEKIDHMFLILAVFMVLICILLYCVLSDVLKKSNTEMELAFLQKQKQLKQEQDYSLQIRRQDTQDFQVKTVQGLQNFQSLLEQGEYEQADTSIRNLNQTFQKKRFHPYCQNNLLQAILEGKRLRAEQEHIQISYEILLPEKISINTTDLSSIFFNLLDNAIEACSASGNPDPEIRLSANISNGFLTVYMHNTKNPMQTFTHKTTKSEPEAHGYGLSIIEDICQKYNGSYQWIDHNNTFDSIVLLQIKNL</sequence>
<dbReference type="InterPro" id="IPR036890">
    <property type="entry name" value="HATPase_C_sf"/>
</dbReference>
<reference evidence="3 4" key="1">
    <citation type="submission" date="2015-09" db="EMBL/GenBank/DDBJ databases">
        <authorList>
            <consortium name="Pathogen Informatics"/>
        </authorList>
    </citation>
    <scope>NUCLEOTIDE SEQUENCE [LARGE SCALE GENOMIC DNA]</scope>
    <source>
        <strain evidence="3 4">2789STDY5834911</strain>
    </source>
</reference>
<dbReference type="AlphaFoldDB" id="A0A174M0A1"/>
<protein>
    <submittedName>
        <fullName evidence="3">Sensory histidine kinase DcuS</fullName>
    </submittedName>
</protein>
<dbReference type="Proteomes" id="UP000095712">
    <property type="component" value="Unassembled WGS sequence"/>
</dbReference>
<feature type="domain" description="Sensor histidine kinase NatK-like C-terminal" evidence="2">
    <location>
        <begin position="172"/>
        <end position="270"/>
    </location>
</feature>
<dbReference type="InterPro" id="IPR032834">
    <property type="entry name" value="NatK-like_C"/>
</dbReference>
<dbReference type="CDD" id="cd16935">
    <property type="entry name" value="HATPase_AgrC-ComD-like"/>
    <property type="match status" value="1"/>
</dbReference>
<organism evidence="3 4">
    <name type="scientific">Blautia wexlerae</name>
    <dbReference type="NCBI Taxonomy" id="418240"/>
    <lineage>
        <taxon>Bacteria</taxon>
        <taxon>Bacillati</taxon>
        <taxon>Bacillota</taxon>
        <taxon>Clostridia</taxon>
        <taxon>Lachnospirales</taxon>
        <taxon>Lachnospiraceae</taxon>
        <taxon>Blautia</taxon>
    </lineage>
</organism>
<dbReference type="GO" id="GO:0042802">
    <property type="term" value="F:identical protein binding"/>
    <property type="evidence" value="ECO:0007669"/>
    <property type="project" value="TreeGrafter"/>
</dbReference>
<feature type="transmembrane region" description="Helical" evidence="1">
    <location>
        <begin position="7"/>
        <end position="27"/>
    </location>
</feature>
<evidence type="ECO:0000313" key="4">
    <source>
        <dbReference type="Proteomes" id="UP000095712"/>
    </source>
</evidence>
<gene>
    <name evidence="3" type="ORF">ERS852523_01173</name>
</gene>
<keyword evidence="1" id="KW-0472">Membrane</keyword>
<accession>A0A174M0A1</accession>
<keyword evidence="1" id="KW-0812">Transmembrane</keyword>
<dbReference type="SUPFAM" id="SSF55874">
    <property type="entry name" value="ATPase domain of HSP90 chaperone/DNA topoisomerase II/histidine kinase"/>
    <property type="match status" value="1"/>
</dbReference>
<dbReference type="Pfam" id="PF14501">
    <property type="entry name" value="HATPase_c_5"/>
    <property type="match status" value="1"/>
</dbReference>
<dbReference type="RefSeq" id="WP_055150286.1">
    <property type="nucleotide sequence ID" value="NZ_CZAW01000009.1"/>
</dbReference>
<name>A0A174M0A1_9FIRM</name>
<keyword evidence="3" id="KW-0418">Kinase</keyword>
<proteinExistence type="predicted"/>
<evidence type="ECO:0000313" key="3">
    <source>
        <dbReference type="EMBL" id="CUP29852.1"/>
    </source>
</evidence>
<dbReference type="PANTHER" id="PTHR40448">
    <property type="entry name" value="TWO-COMPONENT SENSOR HISTIDINE KINASE"/>
    <property type="match status" value="1"/>
</dbReference>
<dbReference type="Gene3D" id="3.30.565.10">
    <property type="entry name" value="Histidine kinase-like ATPase, C-terminal domain"/>
    <property type="match status" value="1"/>
</dbReference>
<dbReference type="PANTHER" id="PTHR40448:SF1">
    <property type="entry name" value="TWO-COMPONENT SENSOR HISTIDINE KINASE"/>
    <property type="match status" value="1"/>
</dbReference>
<dbReference type="GO" id="GO:0016301">
    <property type="term" value="F:kinase activity"/>
    <property type="evidence" value="ECO:0007669"/>
    <property type="project" value="UniProtKB-KW"/>
</dbReference>
<feature type="transmembrane region" description="Helical" evidence="1">
    <location>
        <begin position="33"/>
        <end position="53"/>
    </location>
</feature>
<keyword evidence="1" id="KW-1133">Transmembrane helix</keyword>
<keyword evidence="3" id="KW-0808">Transferase</keyword>
<evidence type="ECO:0000259" key="2">
    <source>
        <dbReference type="Pfam" id="PF14501"/>
    </source>
</evidence>
<dbReference type="EMBL" id="CZAW01000009">
    <property type="protein sequence ID" value="CUP29852.1"/>
    <property type="molecule type" value="Genomic_DNA"/>
</dbReference>
<evidence type="ECO:0000256" key="1">
    <source>
        <dbReference type="SAM" id="Phobius"/>
    </source>
</evidence>